<reference evidence="5" key="1">
    <citation type="journal article" date="2019" name="Int. J. Syst. Evol. Microbiol.">
        <title>The Global Catalogue of Microorganisms (GCM) 10K type strain sequencing project: providing services to taxonomists for standard genome sequencing and annotation.</title>
        <authorList>
            <consortium name="The Broad Institute Genomics Platform"/>
            <consortium name="The Broad Institute Genome Sequencing Center for Infectious Disease"/>
            <person name="Wu L."/>
            <person name="Ma J."/>
        </authorList>
    </citation>
    <scope>NUCLEOTIDE SEQUENCE [LARGE SCALE GENOMIC DNA]</scope>
    <source>
        <strain evidence="5">JCM 18303</strain>
    </source>
</reference>
<evidence type="ECO:0000313" key="4">
    <source>
        <dbReference type="EMBL" id="GAA5152016.1"/>
    </source>
</evidence>
<organism evidence="4 5">
    <name type="scientific">Pseudonocardia eucalypti</name>
    <dbReference type="NCBI Taxonomy" id="648755"/>
    <lineage>
        <taxon>Bacteria</taxon>
        <taxon>Bacillati</taxon>
        <taxon>Actinomycetota</taxon>
        <taxon>Actinomycetes</taxon>
        <taxon>Pseudonocardiales</taxon>
        <taxon>Pseudonocardiaceae</taxon>
        <taxon>Pseudonocardia</taxon>
    </lineage>
</organism>
<dbReference type="InterPro" id="IPR029045">
    <property type="entry name" value="ClpP/crotonase-like_dom_sf"/>
</dbReference>
<gene>
    <name evidence="2" type="primary">clpP</name>
    <name evidence="4" type="ORF">GCM10023321_20040</name>
</gene>
<sequence length="208" mass="23084">MSDRERRILPTFVEHTGNGAIETTPYNRLFAERIIFLGTPLDDASANDLVSQLMYLEANDPDRDISLYLNSPGGSLTAMAAVYDTMRYIRPDIATFCLGQAGPAATLLLAAGTAGKRAAVRNARVMLRQPAREPVRGQHSDLFIQAEEMARLRKLVESALAEHTGKTVEQIHSDIERELILDAEQARDYGLIDHVVTNRKKSRLAPVR</sequence>
<dbReference type="Proteomes" id="UP001428817">
    <property type="component" value="Unassembled WGS sequence"/>
</dbReference>
<dbReference type="GO" id="GO:0006508">
    <property type="term" value="P:proteolysis"/>
    <property type="evidence" value="ECO:0007669"/>
    <property type="project" value="UniProtKB-KW"/>
</dbReference>
<dbReference type="CDD" id="cd07017">
    <property type="entry name" value="S14_ClpP_2"/>
    <property type="match status" value="1"/>
</dbReference>
<keyword evidence="2" id="KW-0963">Cytoplasm</keyword>
<proteinExistence type="inferred from homology"/>
<evidence type="ECO:0000256" key="3">
    <source>
        <dbReference type="RuleBase" id="RU003567"/>
    </source>
</evidence>
<name>A0ABP9PTN7_9PSEU</name>
<dbReference type="EMBL" id="BAABJP010000007">
    <property type="protein sequence ID" value="GAA5152016.1"/>
    <property type="molecule type" value="Genomic_DNA"/>
</dbReference>
<dbReference type="HAMAP" id="MF_00444">
    <property type="entry name" value="ClpP"/>
    <property type="match status" value="1"/>
</dbReference>
<keyword evidence="2 4" id="KW-0645">Protease</keyword>
<comment type="function">
    <text evidence="2">Cleaves peptides in various proteins in a process that requires ATP hydrolysis. Has a chymotrypsin-like activity. Plays a major role in the degradation of misfolded proteins.</text>
</comment>
<comment type="subunit">
    <text evidence="2">Fourteen ClpP subunits assemble into 2 heptameric rings which stack back to back to give a disk-like structure with a central cavity, resembling the structure of eukaryotic proteasomes.</text>
</comment>
<keyword evidence="2" id="KW-0378">Hydrolase</keyword>
<dbReference type="InterPro" id="IPR001907">
    <property type="entry name" value="ClpP"/>
</dbReference>
<dbReference type="RefSeq" id="WP_185066553.1">
    <property type="nucleotide sequence ID" value="NZ_BAABJP010000007.1"/>
</dbReference>
<keyword evidence="5" id="KW-1185">Reference proteome</keyword>
<dbReference type="PANTHER" id="PTHR10381">
    <property type="entry name" value="ATP-DEPENDENT CLP PROTEASE PROTEOLYTIC SUBUNIT"/>
    <property type="match status" value="1"/>
</dbReference>
<dbReference type="PANTHER" id="PTHR10381:SF26">
    <property type="entry name" value="ATP-DEPENDENT CLP PROTEASE PROTEOLYTIC SUBUNIT-LIKE-RELATED"/>
    <property type="match status" value="1"/>
</dbReference>
<protein>
    <recommendedName>
        <fullName evidence="2 3">ATP-dependent Clp protease proteolytic subunit</fullName>
        <ecNumber evidence="2">3.4.21.92</ecNumber>
    </recommendedName>
    <alternativeName>
        <fullName evidence="2">Endopeptidase Clp</fullName>
    </alternativeName>
</protein>
<evidence type="ECO:0000256" key="2">
    <source>
        <dbReference type="HAMAP-Rule" id="MF_00444"/>
    </source>
</evidence>
<dbReference type="EC" id="3.4.21.92" evidence="2"/>
<dbReference type="Gene3D" id="3.90.226.10">
    <property type="entry name" value="2-enoyl-CoA Hydratase, Chain A, domain 1"/>
    <property type="match status" value="1"/>
</dbReference>
<comment type="caution">
    <text evidence="4">The sequence shown here is derived from an EMBL/GenBank/DDBJ whole genome shotgun (WGS) entry which is preliminary data.</text>
</comment>
<dbReference type="NCBIfam" id="NF009205">
    <property type="entry name" value="PRK12553.1"/>
    <property type="match status" value="1"/>
</dbReference>
<dbReference type="GO" id="GO:0008233">
    <property type="term" value="F:peptidase activity"/>
    <property type="evidence" value="ECO:0007669"/>
    <property type="project" value="UniProtKB-KW"/>
</dbReference>
<dbReference type="InterPro" id="IPR023562">
    <property type="entry name" value="ClpP/TepA"/>
</dbReference>
<comment type="similarity">
    <text evidence="1 2 3">Belongs to the peptidase S14 family.</text>
</comment>
<accession>A0ABP9PTN7</accession>
<evidence type="ECO:0000313" key="5">
    <source>
        <dbReference type="Proteomes" id="UP001428817"/>
    </source>
</evidence>
<comment type="caution">
    <text evidence="2">Lacks conserved residue(s) required for the propagation of feature annotation.</text>
</comment>
<evidence type="ECO:0000256" key="1">
    <source>
        <dbReference type="ARBA" id="ARBA00007039"/>
    </source>
</evidence>
<comment type="subcellular location">
    <subcellularLocation>
        <location evidence="2">Cytoplasm</location>
    </subcellularLocation>
</comment>
<keyword evidence="2" id="KW-0720">Serine protease</keyword>
<dbReference type="SUPFAM" id="SSF52096">
    <property type="entry name" value="ClpP/crotonase"/>
    <property type="match status" value="1"/>
</dbReference>
<comment type="catalytic activity">
    <reaction evidence="2">
        <text>Hydrolysis of proteins to small peptides in the presence of ATP and magnesium. alpha-casein is the usual test substrate. In the absence of ATP, only oligopeptides shorter than five residues are hydrolyzed (such as succinyl-Leu-Tyr-|-NHMec, and Leu-Tyr-Leu-|-Tyr-Trp, in which cleavage of the -Tyr-|-Leu- and -Tyr-|-Trp bonds also occurs).</text>
        <dbReference type="EC" id="3.4.21.92"/>
    </reaction>
</comment>
<dbReference type="PRINTS" id="PR00127">
    <property type="entry name" value="CLPPROTEASEP"/>
</dbReference>
<dbReference type="Pfam" id="PF00574">
    <property type="entry name" value="CLP_protease"/>
    <property type="match status" value="1"/>
</dbReference>